<reference evidence="1" key="1">
    <citation type="journal article" date="2020" name="mSystems">
        <title>Genome- and Community-Level Interaction Insights into Carbon Utilization and Element Cycling Functions of Hydrothermarchaeota in Hydrothermal Sediment.</title>
        <authorList>
            <person name="Zhou Z."/>
            <person name="Liu Y."/>
            <person name="Xu W."/>
            <person name="Pan J."/>
            <person name="Luo Z.H."/>
            <person name="Li M."/>
        </authorList>
    </citation>
    <scope>NUCLEOTIDE SEQUENCE [LARGE SCALE GENOMIC DNA]</scope>
    <source>
        <strain evidence="1">HyVt-527</strain>
    </source>
</reference>
<dbReference type="Proteomes" id="UP000886124">
    <property type="component" value="Unassembled WGS sequence"/>
</dbReference>
<organism evidence="1">
    <name type="scientific">Caldithrix abyssi</name>
    <dbReference type="NCBI Taxonomy" id="187145"/>
    <lineage>
        <taxon>Bacteria</taxon>
        <taxon>Pseudomonadati</taxon>
        <taxon>Calditrichota</taxon>
        <taxon>Calditrichia</taxon>
        <taxon>Calditrichales</taxon>
        <taxon>Calditrichaceae</taxon>
        <taxon>Caldithrix</taxon>
    </lineage>
</organism>
<dbReference type="AlphaFoldDB" id="A0A7V5UEC8"/>
<name>A0A7V5UEC8_CALAY</name>
<comment type="caution">
    <text evidence="1">The sequence shown here is derived from an EMBL/GenBank/DDBJ whole genome shotgun (WGS) entry which is preliminary data.</text>
</comment>
<dbReference type="Gene3D" id="2.40.360.20">
    <property type="match status" value="1"/>
</dbReference>
<gene>
    <name evidence="1" type="ORF">ENJ89_02770</name>
</gene>
<evidence type="ECO:0000313" key="1">
    <source>
        <dbReference type="EMBL" id="HHJ52094.1"/>
    </source>
</evidence>
<sequence>MAMGMEMATWKFDANKKQIVLKSKRNKNFNGAMKIVFLSAEQMVLKKGADTYTYSRVEPDKIKQNNEKSGLAGLWSLSGTEYPCAFLKLDLPQDFALVRVAFGETDRASGSWIFSPKDQTIIFVGFSELLRGKVKLADLKKNSFSLQLADRTLQAKKVKPAPIERLTFKEDDFPEEPDEQSQARLPWKNFDGMVQFLSKVKAVRYSVGQLLPKLNVLAYPTKHLAKVQADVQKPSVRFTNLSVSEGNTSQYSEKVLNEMSSDEFHFFPLEDFWQYRVVGNEKLTVPAGTFDCTVVEAVDGDKKFKLWMINDKPGIYAKIIREETDPFGKVNYSAEELEQVDYLK</sequence>
<accession>A0A7V5UEC8</accession>
<proteinExistence type="predicted"/>
<protein>
    <submittedName>
        <fullName evidence="1">Uncharacterized protein</fullName>
    </submittedName>
</protein>
<dbReference type="EMBL" id="DROD01000192">
    <property type="protein sequence ID" value="HHJ52094.1"/>
    <property type="molecule type" value="Genomic_DNA"/>
</dbReference>